<comment type="subcellular location">
    <subcellularLocation>
        <location evidence="1">Membrane</location>
        <topology evidence="1">Multi-pass membrane protein</topology>
    </subcellularLocation>
</comment>
<keyword evidence="3 7" id="KW-1133">Transmembrane helix</keyword>
<feature type="transmembrane region" description="Helical" evidence="7">
    <location>
        <begin position="246"/>
        <end position="266"/>
    </location>
</feature>
<proteinExistence type="inferred from homology"/>
<dbReference type="AlphaFoldDB" id="A0A6A6B124"/>
<feature type="transmembrane region" description="Helical" evidence="7">
    <location>
        <begin position="210"/>
        <end position="234"/>
    </location>
</feature>
<gene>
    <name evidence="9" type="ORF">K452DRAFT_362205</name>
</gene>
<comment type="similarity">
    <text evidence="5">Belongs to the SAT4 family.</text>
</comment>
<reference evidence="9" key="1">
    <citation type="journal article" date="2020" name="Stud. Mycol.">
        <title>101 Dothideomycetes genomes: a test case for predicting lifestyles and emergence of pathogens.</title>
        <authorList>
            <person name="Haridas S."/>
            <person name="Albert R."/>
            <person name="Binder M."/>
            <person name="Bloem J."/>
            <person name="Labutti K."/>
            <person name="Salamov A."/>
            <person name="Andreopoulos B."/>
            <person name="Baker S."/>
            <person name="Barry K."/>
            <person name="Bills G."/>
            <person name="Bluhm B."/>
            <person name="Cannon C."/>
            <person name="Castanera R."/>
            <person name="Culley D."/>
            <person name="Daum C."/>
            <person name="Ezra D."/>
            <person name="Gonzalez J."/>
            <person name="Henrissat B."/>
            <person name="Kuo A."/>
            <person name="Liang C."/>
            <person name="Lipzen A."/>
            <person name="Lutzoni F."/>
            <person name="Magnuson J."/>
            <person name="Mondo S."/>
            <person name="Nolan M."/>
            <person name="Ohm R."/>
            <person name="Pangilinan J."/>
            <person name="Park H.-J."/>
            <person name="Ramirez L."/>
            <person name="Alfaro M."/>
            <person name="Sun H."/>
            <person name="Tritt A."/>
            <person name="Yoshinaga Y."/>
            <person name="Zwiers L.-H."/>
            <person name="Turgeon B."/>
            <person name="Goodwin S."/>
            <person name="Spatafora J."/>
            <person name="Crous P."/>
            <person name="Grigoriev I."/>
        </authorList>
    </citation>
    <scope>NUCLEOTIDE SEQUENCE</scope>
    <source>
        <strain evidence="9">CBS 121167</strain>
    </source>
</reference>
<dbReference type="RefSeq" id="XP_033392673.1">
    <property type="nucleotide sequence ID" value="XM_033546486.1"/>
</dbReference>
<dbReference type="PANTHER" id="PTHR33048:SF161">
    <property type="entry name" value="INTEGRAL MEMBRANE PROTEIN"/>
    <property type="match status" value="1"/>
</dbReference>
<evidence type="ECO:0000256" key="1">
    <source>
        <dbReference type="ARBA" id="ARBA00004141"/>
    </source>
</evidence>
<evidence type="ECO:0000256" key="5">
    <source>
        <dbReference type="ARBA" id="ARBA00038359"/>
    </source>
</evidence>
<evidence type="ECO:0000256" key="2">
    <source>
        <dbReference type="ARBA" id="ARBA00022692"/>
    </source>
</evidence>
<feature type="transmembrane region" description="Helical" evidence="7">
    <location>
        <begin position="94"/>
        <end position="118"/>
    </location>
</feature>
<dbReference type="InterPro" id="IPR052337">
    <property type="entry name" value="SAT4-like"/>
</dbReference>
<dbReference type="Pfam" id="PF20684">
    <property type="entry name" value="Fung_rhodopsin"/>
    <property type="match status" value="1"/>
</dbReference>
<evidence type="ECO:0000313" key="9">
    <source>
        <dbReference type="EMBL" id="KAF2136955.1"/>
    </source>
</evidence>
<dbReference type="Proteomes" id="UP000799438">
    <property type="component" value="Unassembled WGS sequence"/>
</dbReference>
<feature type="transmembrane region" description="Helical" evidence="7">
    <location>
        <begin position="130"/>
        <end position="156"/>
    </location>
</feature>
<sequence length="376" mass="41337">MAVRNTYPIYRFSDVRVLLNVGTLLVAICAVLVALRFASRIVRQQRLGADDWCSLVALSGVIQLIVHCYLWALWGMGMHMAEIGIPNVSANFKVLVAFEFVYGLSIAAVKCSYLAFYLRVFPQKRFQTAVYWCLGLIVAIFIANALQIFLICRPVAGNWDPLIPGLVCGSRPISFAIIGALNMVTDLIIILLPLPLVLGLQMDRRTKWGLCLMFGLGFSITAVSIIRMLVMLHLDFYDMTYSMQPSAAWTVLETTISIINSCIPMLRPILMHAVARVRKHVPCSNKTGSKSAGALSSEGGFSLHGFKSGKRNGVGGEGDFDRISDKTATSKKGGKKEVGIDTMIDEELRRDVEAGRVDTTTAGWEDGGSERRILHG</sequence>
<keyword evidence="2 7" id="KW-0812">Transmembrane</keyword>
<evidence type="ECO:0000256" key="4">
    <source>
        <dbReference type="ARBA" id="ARBA00023136"/>
    </source>
</evidence>
<dbReference type="EMBL" id="ML995509">
    <property type="protein sequence ID" value="KAF2136955.1"/>
    <property type="molecule type" value="Genomic_DNA"/>
</dbReference>
<feature type="transmembrane region" description="Helical" evidence="7">
    <location>
        <begin position="55"/>
        <end position="74"/>
    </location>
</feature>
<evidence type="ECO:0000259" key="8">
    <source>
        <dbReference type="Pfam" id="PF20684"/>
    </source>
</evidence>
<keyword evidence="4 7" id="KW-0472">Membrane</keyword>
<evidence type="ECO:0000256" key="7">
    <source>
        <dbReference type="SAM" id="Phobius"/>
    </source>
</evidence>
<organism evidence="9 10">
    <name type="scientific">Aplosporella prunicola CBS 121167</name>
    <dbReference type="NCBI Taxonomy" id="1176127"/>
    <lineage>
        <taxon>Eukaryota</taxon>
        <taxon>Fungi</taxon>
        <taxon>Dikarya</taxon>
        <taxon>Ascomycota</taxon>
        <taxon>Pezizomycotina</taxon>
        <taxon>Dothideomycetes</taxon>
        <taxon>Dothideomycetes incertae sedis</taxon>
        <taxon>Botryosphaeriales</taxon>
        <taxon>Aplosporellaceae</taxon>
        <taxon>Aplosporella</taxon>
    </lineage>
</organism>
<evidence type="ECO:0000313" key="10">
    <source>
        <dbReference type="Proteomes" id="UP000799438"/>
    </source>
</evidence>
<dbReference type="OrthoDB" id="10017208at2759"/>
<feature type="transmembrane region" description="Helical" evidence="7">
    <location>
        <begin position="176"/>
        <end position="198"/>
    </location>
</feature>
<dbReference type="PANTHER" id="PTHR33048">
    <property type="entry name" value="PTH11-LIKE INTEGRAL MEMBRANE PROTEIN (AFU_ORTHOLOGUE AFUA_5G11245)"/>
    <property type="match status" value="1"/>
</dbReference>
<evidence type="ECO:0000256" key="3">
    <source>
        <dbReference type="ARBA" id="ARBA00022989"/>
    </source>
</evidence>
<dbReference type="GO" id="GO:0016020">
    <property type="term" value="C:membrane"/>
    <property type="evidence" value="ECO:0007669"/>
    <property type="project" value="UniProtKB-SubCell"/>
</dbReference>
<accession>A0A6A6B124</accession>
<feature type="transmembrane region" description="Helical" evidence="7">
    <location>
        <begin position="17"/>
        <end position="35"/>
    </location>
</feature>
<feature type="region of interest" description="Disordered" evidence="6">
    <location>
        <begin position="312"/>
        <end position="339"/>
    </location>
</feature>
<evidence type="ECO:0000256" key="6">
    <source>
        <dbReference type="SAM" id="MobiDB-lite"/>
    </source>
</evidence>
<dbReference type="InterPro" id="IPR049326">
    <property type="entry name" value="Rhodopsin_dom_fungi"/>
</dbReference>
<feature type="domain" description="Rhodopsin" evidence="8">
    <location>
        <begin position="35"/>
        <end position="270"/>
    </location>
</feature>
<name>A0A6A6B124_9PEZI</name>
<keyword evidence="10" id="KW-1185">Reference proteome</keyword>
<dbReference type="GeneID" id="54303992"/>
<protein>
    <recommendedName>
        <fullName evidence="8">Rhodopsin domain-containing protein</fullName>
    </recommendedName>
</protein>
<feature type="region of interest" description="Disordered" evidence="6">
    <location>
        <begin position="351"/>
        <end position="376"/>
    </location>
</feature>